<keyword evidence="3" id="KW-0548">Nucleotidyltransferase</keyword>
<dbReference type="EMBL" id="MN739727">
    <property type="protein sequence ID" value="QHT23184.1"/>
    <property type="molecule type" value="Genomic_DNA"/>
</dbReference>
<evidence type="ECO:0000313" key="6">
    <source>
        <dbReference type="EMBL" id="QHT23184.1"/>
    </source>
</evidence>
<dbReference type="GO" id="GO:0003977">
    <property type="term" value="F:UDP-N-acetylglucosamine diphosphorylase activity"/>
    <property type="evidence" value="ECO:0007669"/>
    <property type="project" value="UniProtKB-EC"/>
</dbReference>
<organism evidence="6">
    <name type="scientific">viral metagenome</name>
    <dbReference type="NCBI Taxonomy" id="1070528"/>
    <lineage>
        <taxon>unclassified sequences</taxon>
        <taxon>metagenomes</taxon>
        <taxon>organismal metagenomes</taxon>
    </lineage>
</organism>
<evidence type="ECO:0000256" key="2">
    <source>
        <dbReference type="ARBA" id="ARBA00022679"/>
    </source>
</evidence>
<dbReference type="Pfam" id="PF12804">
    <property type="entry name" value="NTP_transf_3"/>
    <property type="match status" value="1"/>
</dbReference>
<feature type="domain" description="MobA-like NTP transferase" evidence="5">
    <location>
        <begin position="8"/>
        <end position="137"/>
    </location>
</feature>
<reference evidence="6" key="1">
    <citation type="journal article" date="2020" name="Nature">
        <title>Giant virus diversity and host interactions through global metagenomics.</title>
        <authorList>
            <person name="Schulz F."/>
            <person name="Roux S."/>
            <person name="Paez-Espino D."/>
            <person name="Jungbluth S."/>
            <person name="Walsh D.A."/>
            <person name="Denef V.J."/>
            <person name="McMahon K.D."/>
            <person name="Konstantinidis K.T."/>
            <person name="Eloe-Fadrosh E.A."/>
            <person name="Kyrpides N.C."/>
            <person name="Woyke T."/>
        </authorList>
    </citation>
    <scope>NUCLEOTIDE SEQUENCE</scope>
    <source>
        <strain evidence="6">GVMAG-M-3300023179-114</strain>
    </source>
</reference>
<dbReference type="EC" id="2.7.7.23" evidence="1"/>
<dbReference type="SUPFAM" id="SSF53448">
    <property type="entry name" value="Nucleotide-diphospho-sugar transferases"/>
    <property type="match status" value="1"/>
</dbReference>
<dbReference type="CDD" id="cd02540">
    <property type="entry name" value="GT2_GlmU_N_bac"/>
    <property type="match status" value="1"/>
</dbReference>
<comment type="catalytic activity">
    <reaction evidence="4">
        <text>N-acetyl-alpha-D-glucosamine 1-phosphate + UTP + H(+) = UDP-N-acetyl-alpha-D-glucosamine + diphosphate</text>
        <dbReference type="Rhea" id="RHEA:13509"/>
        <dbReference type="ChEBI" id="CHEBI:15378"/>
        <dbReference type="ChEBI" id="CHEBI:33019"/>
        <dbReference type="ChEBI" id="CHEBI:46398"/>
        <dbReference type="ChEBI" id="CHEBI:57705"/>
        <dbReference type="ChEBI" id="CHEBI:57776"/>
        <dbReference type="EC" id="2.7.7.23"/>
    </reaction>
</comment>
<name>A0A6C0E2B0_9ZZZZ</name>
<evidence type="ECO:0000256" key="1">
    <source>
        <dbReference type="ARBA" id="ARBA00012457"/>
    </source>
</evidence>
<evidence type="ECO:0000256" key="3">
    <source>
        <dbReference type="ARBA" id="ARBA00022695"/>
    </source>
</evidence>
<sequence length="250" mass="28407">MSKKLVIIIMAGGLGKRMNSHLPKVLHNIGGKPMLVHIINQTFLLNPVKIFIVVGKFRGIIEETLSKHVNLDNIEFVLQEQALGTGHAIQCCRSHLLKYSHANVVILSGDTPFIQSTTIHDILQQFHTVKIVTTVMQNPYGYGRIIETCDGLFEKITEEKDCSSLEKTVQKVNCGIYAFDLDVLCKYLPLLTNQNAQQEYYLTDIIELIKHGEEIAIDLYNIPEERQIEITGVNTIDQLTELEMKWNQFL</sequence>
<evidence type="ECO:0000256" key="4">
    <source>
        <dbReference type="ARBA" id="ARBA00048493"/>
    </source>
</evidence>
<proteinExistence type="predicted"/>
<dbReference type="AlphaFoldDB" id="A0A6C0E2B0"/>
<dbReference type="PANTHER" id="PTHR43584">
    <property type="entry name" value="NUCLEOTIDYL TRANSFERASE"/>
    <property type="match status" value="1"/>
</dbReference>
<dbReference type="InterPro" id="IPR050065">
    <property type="entry name" value="GlmU-like"/>
</dbReference>
<protein>
    <recommendedName>
        <fullName evidence="1">UDP-N-acetylglucosamine diphosphorylase</fullName>
        <ecNumber evidence="1">2.7.7.23</ecNumber>
    </recommendedName>
</protein>
<evidence type="ECO:0000259" key="5">
    <source>
        <dbReference type="Pfam" id="PF12804"/>
    </source>
</evidence>
<keyword evidence="2" id="KW-0808">Transferase</keyword>
<dbReference type="InterPro" id="IPR025877">
    <property type="entry name" value="MobA-like_NTP_Trfase"/>
</dbReference>
<dbReference type="PANTHER" id="PTHR43584:SF3">
    <property type="entry name" value="BIFUNCTIONAL PROTEIN GLMU"/>
    <property type="match status" value="1"/>
</dbReference>
<dbReference type="InterPro" id="IPR029044">
    <property type="entry name" value="Nucleotide-diphossugar_trans"/>
</dbReference>
<accession>A0A6C0E2B0</accession>
<dbReference type="Gene3D" id="3.90.550.10">
    <property type="entry name" value="Spore Coat Polysaccharide Biosynthesis Protein SpsA, Chain A"/>
    <property type="match status" value="1"/>
</dbReference>